<evidence type="ECO:0000313" key="2">
    <source>
        <dbReference type="EMBL" id="SDM65083.1"/>
    </source>
</evidence>
<feature type="transmembrane region" description="Helical" evidence="1">
    <location>
        <begin position="60"/>
        <end position="77"/>
    </location>
</feature>
<organism evidence="2 3">
    <name type="scientific">Dendrosporobacter quercicolus</name>
    <dbReference type="NCBI Taxonomy" id="146817"/>
    <lineage>
        <taxon>Bacteria</taxon>
        <taxon>Bacillati</taxon>
        <taxon>Bacillota</taxon>
        <taxon>Negativicutes</taxon>
        <taxon>Selenomonadales</taxon>
        <taxon>Sporomusaceae</taxon>
        <taxon>Dendrosporobacter</taxon>
    </lineage>
</organism>
<keyword evidence="1" id="KW-1133">Transmembrane helix</keyword>
<keyword evidence="1" id="KW-0812">Transmembrane</keyword>
<protein>
    <submittedName>
        <fullName evidence="2">Uncharacterized protein</fullName>
    </submittedName>
</protein>
<dbReference type="OrthoDB" id="1683651at2"/>
<evidence type="ECO:0000256" key="1">
    <source>
        <dbReference type="SAM" id="Phobius"/>
    </source>
</evidence>
<accession>A0A1G9UYY6</accession>
<feature type="transmembrane region" description="Helical" evidence="1">
    <location>
        <begin position="20"/>
        <end position="39"/>
    </location>
</feature>
<evidence type="ECO:0000313" key="3">
    <source>
        <dbReference type="Proteomes" id="UP000214880"/>
    </source>
</evidence>
<proteinExistence type="predicted"/>
<sequence>MNFDWYYLWAKTAFILNKYLTVWVICYFLATAFALSVLGNVLERHNSPRLRETKLARQTAVAYLAACLIFWLFGLMYD</sequence>
<keyword evidence="3" id="KW-1185">Reference proteome</keyword>
<reference evidence="2 3" key="1">
    <citation type="submission" date="2016-10" db="EMBL/GenBank/DDBJ databases">
        <authorList>
            <person name="de Groot N.N."/>
        </authorList>
    </citation>
    <scope>NUCLEOTIDE SEQUENCE [LARGE SCALE GENOMIC DNA]</scope>
    <source>
        <strain evidence="2 3">DSM 1736</strain>
    </source>
</reference>
<name>A0A1G9UYY6_9FIRM</name>
<dbReference type="AlphaFoldDB" id="A0A1G9UYY6"/>
<dbReference type="Proteomes" id="UP000214880">
    <property type="component" value="Unassembled WGS sequence"/>
</dbReference>
<dbReference type="STRING" id="146817.SAMN04488502_106112"/>
<dbReference type="RefSeq" id="WP_092073660.1">
    <property type="nucleotide sequence ID" value="NZ_FNHB01000006.1"/>
</dbReference>
<dbReference type="EMBL" id="FNHB01000006">
    <property type="protein sequence ID" value="SDM65083.1"/>
    <property type="molecule type" value="Genomic_DNA"/>
</dbReference>
<keyword evidence="1" id="KW-0472">Membrane</keyword>
<gene>
    <name evidence="2" type="ORF">SAMN04488502_106112</name>
</gene>